<proteinExistence type="predicted"/>
<evidence type="ECO:0000313" key="2">
    <source>
        <dbReference type="EMBL" id="CAA9217706.1"/>
    </source>
</evidence>
<dbReference type="EMBL" id="CADCTL010000034">
    <property type="protein sequence ID" value="CAA9217706.1"/>
    <property type="molecule type" value="Genomic_DNA"/>
</dbReference>
<protein>
    <submittedName>
        <fullName evidence="2">Uncharacterized protein</fullName>
    </submittedName>
</protein>
<feature type="region of interest" description="Disordered" evidence="1">
    <location>
        <begin position="394"/>
        <end position="422"/>
    </location>
</feature>
<gene>
    <name evidence="2" type="ORF">AVDCRST_MAG04-481</name>
</gene>
<evidence type="ECO:0000256" key="1">
    <source>
        <dbReference type="SAM" id="MobiDB-lite"/>
    </source>
</evidence>
<feature type="compositionally biased region" description="Low complexity" evidence="1">
    <location>
        <begin position="413"/>
        <end position="422"/>
    </location>
</feature>
<organism evidence="2">
    <name type="scientific">uncultured Acetobacteraceae bacterium</name>
    <dbReference type="NCBI Taxonomy" id="169975"/>
    <lineage>
        <taxon>Bacteria</taxon>
        <taxon>Pseudomonadati</taxon>
        <taxon>Pseudomonadota</taxon>
        <taxon>Alphaproteobacteria</taxon>
        <taxon>Acetobacterales</taxon>
        <taxon>Acetobacteraceae</taxon>
        <taxon>environmental samples</taxon>
    </lineage>
</organism>
<sequence length="510" mass="54206">MLRVILASLLALAAPAAAQLEGEEAAQPRPAAAPRVPAREAAVANNTDRVLRELYVHPADSEDRGPDRLGNGVLPPRATLRVPLERRARGGCAYQAVAVFEDGEEERRRFDACRSPRALFADTGPVREVEVQNDTDTALRELYLAPPGARERGRDRLGSETVAAGESSRVRLRGAAPAACVFDVRAVFADDAEEARERVDLCRTPRLAFGDPAAPVREVPLVNRGRAAIREVYARPAGAASGGWGADRLGSAVLAPRGDFRLRVRSRACVFDLRAVTTNDREEVRDGVDLCAVQGVVFGERPDEAPRRVVLLNNHARTVRQAFLAPTKTGEWGEDTLGTAVLAPGARYEATFEGGCHADLRVVFDTEAAEERRGIDICADTVVALRPGWTVVERLGPPPAREEGPAAPPAKPEPAATAAPKASTGAVRLRNAAASPLVALHADPIGAPRGPDRLGRAALGAGESMDFAPPDDLPPGPAHCLADLTAVFDDGRELRLPARDICAGGEVVLE</sequence>
<name>A0A6J4H8A8_9PROT</name>
<accession>A0A6J4H8A8</accession>
<reference evidence="2" key="1">
    <citation type="submission" date="2020-02" db="EMBL/GenBank/DDBJ databases">
        <authorList>
            <person name="Meier V. D."/>
        </authorList>
    </citation>
    <scope>NUCLEOTIDE SEQUENCE</scope>
    <source>
        <strain evidence="2">AVDCRST_MAG04</strain>
    </source>
</reference>
<dbReference type="AlphaFoldDB" id="A0A6J4H8A8"/>